<name>A0A6J7AJP2_9ZZZZ</name>
<dbReference type="Gene3D" id="1.10.3810.10">
    <property type="entry name" value="Biosynthetic peptidoglycan transglycosylase-like"/>
    <property type="match status" value="1"/>
</dbReference>
<keyword evidence="5" id="KW-0378">Hydrolase</keyword>
<proteinExistence type="predicted"/>
<evidence type="ECO:0000256" key="3">
    <source>
        <dbReference type="ARBA" id="ARBA00022676"/>
    </source>
</evidence>
<evidence type="ECO:0000256" key="6">
    <source>
        <dbReference type="ARBA" id="ARBA00022960"/>
    </source>
</evidence>
<evidence type="ECO:0000256" key="9">
    <source>
        <dbReference type="ARBA" id="ARBA00023316"/>
    </source>
</evidence>
<evidence type="ECO:0000256" key="12">
    <source>
        <dbReference type="SAM" id="MobiDB-lite"/>
    </source>
</evidence>
<dbReference type="GO" id="GO:0006508">
    <property type="term" value="P:proteolysis"/>
    <property type="evidence" value="ECO:0007669"/>
    <property type="project" value="UniProtKB-KW"/>
</dbReference>
<feature type="compositionally biased region" description="Low complexity" evidence="12">
    <location>
        <begin position="13"/>
        <end position="22"/>
    </location>
</feature>
<feature type="region of interest" description="Disordered" evidence="12">
    <location>
        <begin position="1"/>
        <end position="25"/>
    </location>
</feature>
<keyword evidence="1" id="KW-0121">Carboxypeptidase</keyword>
<dbReference type="InterPro" id="IPR036950">
    <property type="entry name" value="PBP_transglycosylase"/>
</dbReference>
<feature type="compositionally biased region" description="Pro residues" evidence="12">
    <location>
        <begin position="712"/>
        <end position="725"/>
    </location>
</feature>
<sequence length="731" mass="75840">MSTPRKPAKRAAKPAAAAGSSARKSKPKRHWVRGLVILFVVLAALGVGGFALAVSLTDVPSPNEVSTSEATIVYWADGKTELGRLGEATRRSVALADVPLDAQHAVLAAEDRTFYEHGGVSPLGIGRAVINNLKGGSTQGGSTITQQYAKNAYLTQDRSWSRKAKELLLAFKLETVVSKDQILEDYLNTIYFGRGAYGIEAASIAYFGTSVENLDAAQAAVLASVIKSPNGLAPEENLPALKARWAYVLDSMIEQGWLTPQQRNSAKFPDINKQKAGNRLGGQTGFLLQAVTDQLITLGFDETEIQRGGLRITSTFEKGAQKGATAAVRKVGPDANTEGLRIGLAAVRPGTGEVVAMYAGKNFIDDQINNATREFAQAGSTFKPFALAAAFEQGVPLGTELNGDSPSTVNGYTFSNYGDKSYGPVSLLQATEFSINSAYVQLESEVGVDAVAESAIRAGVPDTTPGLNLDNLDLTFVLGTASPSGLSMANAYATFASGGIRSEMTYIKSVMGLNGGLLFEYDPKTMVAFDPNIANSVSYTLNKVVTDGTAFAAQKLDRPAAAKTGTTDGNKSAWFVGYTPQLATAVLMAKEDASGLPVSLSGTGGLGTVTGGSYPAAIWTAFMTAALANEPVVDFTPPTGDLTVAPDCPLIMPVDGTKIPVGCPTPSVIEFGPEPSVDASASGAPVPSGAPMPSGVAPEPLQPGDQSAPEPGGAPAPTAVPPPPTDEAVPG</sequence>
<dbReference type="EC" id="2.4.99.28" evidence="10"/>
<keyword evidence="3" id="KW-0328">Glycosyltransferase</keyword>
<dbReference type="InterPro" id="IPR001460">
    <property type="entry name" value="PCN-bd_Tpept"/>
</dbReference>
<feature type="domain" description="Penicillin-binding protein transpeptidase" evidence="13">
    <location>
        <begin position="346"/>
        <end position="591"/>
    </location>
</feature>
<feature type="region of interest" description="Disordered" evidence="12">
    <location>
        <begin position="670"/>
        <end position="731"/>
    </location>
</feature>
<evidence type="ECO:0000256" key="2">
    <source>
        <dbReference type="ARBA" id="ARBA00022670"/>
    </source>
</evidence>
<accession>A0A6J7AJP2</accession>
<dbReference type="SUPFAM" id="SSF53955">
    <property type="entry name" value="Lysozyme-like"/>
    <property type="match status" value="1"/>
</dbReference>
<dbReference type="Pfam" id="PF00912">
    <property type="entry name" value="Transgly"/>
    <property type="match status" value="1"/>
</dbReference>
<feature type="domain" description="Glycosyl transferase family 51" evidence="14">
    <location>
        <begin position="82"/>
        <end position="252"/>
    </location>
</feature>
<dbReference type="InterPro" id="IPR001264">
    <property type="entry name" value="Glyco_trans_51"/>
</dbReference>
<evidence type="ECO:0000256" key="11">
    <source>
        <dbReference type="ARBA" id="ARBA00049902"/>
    </source>
</evidence>
<feature type="compositionally biased region" description="Basic residues" evidence="12">
    <location>
        <begin position="1"/>
        <end position="12"/>
    </location>
</feature>
<evidence type="ECO:0000256" key="7">
    <source>
        <dbReference type="ARBA" id="ARBA00022984"/>
    </source>
</evidence>
<dbReference type="AlphaFoldDB" id="A0A6J7AJP2"/>
<dbReference type="GO" id="GO:0030288">
    <property type="term" value="C:outer membrane-bounded periplasmic space"/>
    <property type="evidence" value="ECO:0007669"/>
    <property type="project" value="TreeGrafter"/>
</dbReference>
<evidence type="ECO:0000259" key="14">
    <source>
        <dbReference type="Pfam" id="PF00912"/>
    </source>
</evidence>
<dbReference type="PANTHER" id="PTHR32282">
    <property type="entry name" value="BINDING PROTEIN TRANSPEPTIDASE, PUTATIVE-RELATED"/>
    <property type="match status" value="1"/>
</dbReference>
<dbReference type="GO" id="GO:0009252">
    <property type="term" value="P:peptidoglycan biosynthetic process"/>
    <property type="evidence" value="ECO:0007669"/>
    <property type="project" value="UniProtKB-KW"/>
</dbReference>
<dbReference type="SUPFAM" id="SSF56601">
    <property type="entry name" value="beta-lactamase/transpeptidase-like"/>
    <property type="match status" value="1"/>
</dbReference>
<evidence type="ECO:0000259" key="13">
    <source>
        <dbReference type="Pfam" id="PF00905"/>
    </source>
</evidence>
<dbReference type="GO" id="GO:0008658">
    <property type="term" value="F:penicillin binding"/>
    <property type="evidence" value="ECO:0007669"/>
    <property type="project" value="InterPro"/>
</dbReference>
<dbReference type="InterPro" id="IPR050396">
    <property type="entry name" value="Glycosyltr_51/Transpeptidase"/>
</dbReference>
<keyword evidence="8" id="KW-0511">Multifunctional enzyme</keyword>
<dbReference type="InterPro" id="IPR012338">
    <property type="entry name" value="Beta-lactam/transpept-like"/>
</dbReference>
<keyword evidence="6" id="KW-0133">Cell shape</keyword>
<dbReference type="PANTHER" id="PTHR32282:SF34">
    <property type="entry name" value="PENICILLIN-BINDING PROTEIN 1A"/>
    <property type="match status" value="1"/>
</dbReference>
<dbReference type="FunFam" id="1.10.3810.10:FF:000001">
    <property type="entry name" value="Penicillin-binding protein 1A"/>
    <property type="match status" value="1"/>
</dbReference>
<reference evidence="15" key="1">
    <citation type="submission" date="2020-05" db="EMBL/GenBank/DDBJ databases">
        <authorList>
            <person name="Chiriac C."/>
            <person name="Salcher M."/>
            <person name="Ghai R."/>
            <person name="Kavagutti S V."/>
        </authorList>
    </citation>
    <scope>NUCLEOTIDE SEQUENCE</scope>
</reference>
<protein>
    <recommendedName>
        <fullName evidence="10">peptidoglycan glycosyltransferase</fullName>
        <ecNumber evidence="10">2.4.99.28</ecNumber>
    </recommendedName>
</protein>
<dbReference type="InterPro" id="IPR023346">
    <property type="entry name" value="Lysozyme-like_dom_sf"/>
</dbReference>
<evidence type="ECO:0000256" key="1">
    <source>
        <dbReference type="ARBA" id="ARBA00022645"/>
    </source>
</evidence>
<keyword evidence="4" id="KW-0808">Transferase</keyword>
<evidence type="ECO:0000256" key="8">
    <source>
        <dbReference type="ARBA" id="ARBA00023268"/>
    </source>
</evidence>
<dbReference type="Gene3D" id="3.40.710.10">
    <property type="entry name" value="DD-peptidase/beta-lactamase superfamily"/>
    <property type="match status" value="1"/>
</dbReference>
<dbReference type="GO" id="GO:0008360">
    <property type="term" value="P:regulation of cell shape"/>
    <property type="evidence" value="ECO:0007669"/>
    <property type="project" value="UniProtKB-KW"/>
</dbReference>
<dbReference type="GO" id="GO:0071555">
    <property type="term" value="P:cell wall organization"/>
    <property type="evidence" value="ECO:0007669"/>
    <property type="project" value="UniProtKB-KW"/>
</dbReference>
<keyword evidence="9" id="KW-0961">Cell wall biogenesis/degradation</keyword>
<gene>
    <name evidence="15" type="ORF">UFOPK3204_01214</name>
</gene>
<keyword evidence="7" id="KW-0573">Peptidoglycan synthesis</keyword>
<dbReference type="Pfam" id="PF00905">
    <property type="entry name" value="Transpeptidase"/>
    <property type="match status" value="1"/>
</dbReference>
<organism evidence="15">
    <name type="scientific">freshwater metagenome</name>
    <dbReference type="NCBI Taxonomy" id="449393"/>
    <lineage>
        <taxon>unclassified sequences</taxon>
        <taxon>metagenomes</taxon>
        <taxon>ecological metagenomes</taxon>
    </lineage>
</organism>
<dbReference type="GO" id="GO:0004180">
    <property type="term" value="F:carboxypeptidase activity"/>
    <property type="evidence" value="ECO:0007669"/>
    <property type="project" value="UniProtKB-KW"/>
</dbReference>
<evidence type="ECO:0000313" key="15">
    <source>
        <dbReference type="EMBL" id="CAB4833236.1"/>
    </source>
</evidence>
<evidence type="ECO:0000256" key="4">
    <source>
        <dbReference type="ARBA" id="ARBA00022679"/>
    </source>
</evidence>
<dbReference type="GO" id="GO:0008955">
    <property type="term" value="F:peptidoglycan glycosyltransferase activity"/>
    <property type="evidence" value="ECO:0007669"/>
    <property type="project" value="UniProtKB-EC"/>
</dbReference>
<dbReference type="EMBL" id="CAFABK010000059">
    <property type="protein sequence ID" value="CAB4833236.1"/>
    <property type="molecule type" value="Genomic_DNA"/>
</dbReference>
<evidence type="ECO:0000256" key="5">
    <source>
        <dbReference type="ARBA" id="ARBA00022801"/>
    </source>
</evidence>
<comment type="catalytic activity">
    <reaction evidence="11">
        <text>[GlcNAc-(1-&gt;4)-Mur2Ac(oyl-L-Ala-gamma-D-Glu-L-Lys-D-Ala-D-Ala)](n)-di-trans,octa-cis-undecaprenyl diphosphate + beta-D-GlcNAc-(1-&gt;4)-Mur2Ac(oyl-L-Ala-gamma-D-Glu-L-Lys-D-Ala-D-Ala)-di-trans,octa-cis-undecaprenyl diphosphate = [GlcNAc-(1-&gt;4)-Mur2Ac(oyl-L-Ala-gamma-D-Glu-L-Lys-D-Ala-D-Ala)](n+1)-di-trans,octa-cis-undecaprenyl diphosphate + di-trans,octa-cis-undecaprenyl diphosphate + H(+)</text>
        <dbReference type="Rhea" id="RHEA:23708"/>
        <dbReference type="Rhea" id="RHEA-COMP:9602"/>
        <dbReference type="Rhea" id="RHEA-COMP:9603"/>
        <dbReference type="ChEBI" id="CHEBI:15378"/>
        <dbReference type="ChEBI" id="CHEBI:58405"/>
        <dbReference type="ChEBI" id="CHEBI:60033"/>
        <dbReference type="ChEBI" id="CHEBI:78435"/>
        <dbReference type="EC" id="2.4.99.28"/>
    </reaction>
</comment>
<evidence type="ECO:0000256" key="10">
    <source>
        <dbReference type="ARBA" id="ARBA00044770"/>
    </source>
</evidence>
<keyword evidence="2" id="KW-0645">Protease</keyword>
<feature type="compositionally biased region" description="Low complexity" evidence="12">
    <location>
        <begin position="675"/>
        <end position="696"/>
    </location>
</feature>